<evidence type="ECO:0000313" key="10">
    <source>
        <dbReference type="Proteomes" id="UP000192927"/>
    </source>
</evidence>
<dbReference type="GO" id="GO:0000786">
    <property type="term" value="C:nucleosome"/>
    <property type="evidence" value="ECO:0007669"/>
    <property type="project" value="InterPro"/>
</dbReference>
<dbReference type="PRINTS" id="PR00624">
    <property type="entry name" value="HISTONEH5"/>
</dbReference>
<feature type="compositionally biased region" description="Low complexity" evidence="7">
    <location>
        <begin position="129"/>
        <end position="181"/>
    </location>
</feature>
<dbReference type="SUPFAM" id="SSF46785">
    <property type="entry name" value="Winged helix' DNA-binding domain"/>
    <property type="match status" value="1"/>
</dbReference>
<evidence type="ECO:0000256" key="3">
    <source>
        <dbReference type="ARBA" id="ARBA00023125"/>
    </source>
</evidence>
<evidence type="ECO:0000256" key="6">
    <source>
        <dbReference type="RuleBase" id="RU003894"/>
    </source>
</evidence>
<keyword evidence="2 6" id="KW-0158">Chromosome</keyword>
<evidence type="ECO:0000313" key="9">
    <source>
        <dbReference type="EMBL" id="SLM37098.1"/>
    </source>
</evidence>
<protein>
    <recommendedName>
        <fullName evidence="1">Histone H1</fullName>
    </recommendedName>
</protein>
<organism evidence="9 10">
    <name type="scientific">Lasallia pustulata</name>
    <dbReference type="NCBI Taxonomy" id="136370"/>
    <lineage>
        <taxon>Eukaryota</taxon>
        <taxon>Fungi</taxon>
        <taxon>Dikarya</taxon>
        <taxon>Ascomycota</taxon>
        <taxon>Pezizomycotina</taxon>
        <taxon>Lecanoromycetes</taxon>
        <taxon>OSLEUM clade</taxon>
        <taxon>Umbilicariomycetidae</taxon>
        <taxon>Umbilicariales</taxon>
        <taxon>Umbilicariaceae</taxon>
        <taxon>Lasallia</taxon>
    </lineage>
</organism>
<proteinExistence type="inferred from homology"/>
<feature type="compositionally biased region" description="Basic residues" evidence="7">
    <location>
        <begin position="204"/>
        <end position="218"/>
    </location>
</feature>
<keyword evidence="3 6" id="KW-0238">DNA-binding</keyword>
<evidence type="ECO:0000256" key="5">
    <source>
        <dbReference type="ARBA" id="ARBA00055135"/>
    </source>
</evidence>
<dbReference type="Gene3D" id="1.10.10.10">
    <property type="entry name" value="Winged helix-like DNA-binding domain superfamily/Winged helix DNA-binding domain"/>
    <property type="match status" value="1"/>
</dbReference>
<dbReference type="CDD" id="cd00073">
    <property type="entry name" value="H15"/>
    <property type="match status" value="1"/>
</dbReference>
<comment type="function">
    <text evidence="5">Could act as an H1-type linker histone.</text>
</comment>
<dbReference type="PROSITE" id="PS51504">
    <property type="entry name" value="H15"/>
    <property type="match status" value="1"/>
</dbReference>
<dbReference type="GO" id="GO:0006334">
    <property type="term" value="P:nucleosome assembly"/>
    <property type="evidence" value="ECO:0007669"/>
    <property type="project" value="InterPro"/>
</dbReference>
<evidence type="ECO:0000256" key="4">
    <source>
        <dbReference type="ARBA" id="ARBA00023242"/>
    </source>
</evidence>
<evidence type="ECO:0000256" key="7">
    <source>
        <dbReference type="SAM" id="MobiDB-lite"/>
    </source>
</evidence>
<dbReference type="Pfam" id="PF00538">
    <property type="entry name" value="Linker_histone"/>
    <property type="match status" value="1"/>
</dbReference>
<dbReference type="Proteomes" id="UP000192927">
    <property type="component" value="Unassembled WGS sequence"/>
</dbReference>
<evidence type="ECO:0000259" key="8">
    <source>
        <dbReference type="PROSITE" id="PS51504"/>
    </source>
</evidence>
<sequence length="225" mass="23252">MPPKKATPAASQKKTAAAPAHASYKDMIKEAILTLKDRSGSSRQAIKKYILANNKTAAATPTVFDTQFNKALRTGVEKGDFTQPKGTSGPVKLAKKDGSSKPVAPATKSAAPKVGRQRKATAYKDAAPKKAGAPKKTATKPAAPKKTPTTKKAAAPKPKANTGTKRKTPVAAPAVVDVPKVLGKTKSGRVTKSVAKPDAPAKKAAPKKTAAKKSATPKKKAETTT</sequence>
<feature type="domain" description="H15" evidence="8">
    <location>
        <begin position="20"/>
        <end position="95"/>
    </location>
</feature>
<feature type="region of interest" description="Disordered" evidence="7">
    <location>
        <begin position="1"/>
        <end position="22"/>
    </location>
</feature>
<dbReference type="InterPro" id="IPR036388">
    <property type="entry name" value="WH-like_DNA-bd_sf"/>
</dbReference>
<dbReference type="AlphaFoldDB" id="A0A1W5D1S5"/>
<keyword evidence="4 6" id="KW-0539">Nucleus</keyword>
<name>A0A1W5D1S5_9LECA</name>
<dbReference type="FunFam" id="1.10.10.10:FF:000383">
    <property type="entry name" value="Histone H1"/>
    <property type="match status" value="1"/>
</dbReference>
<comment type="subcellular location">
    <subcellularLocation>
        <location evidence="6">Nucleus</location>
    </subcellularLocation>
</comment>
<dbReference type="SMART" id="SM00526">
    <property type="entry name" value="H15"/>
    <property type="match status" value="1"/>
</dbReference>
<accession>A0A1W5D1S5</accession>
<keyword evidence="10" id="KW-1185">Reference proteome</keyword>
<dbReference type="EMBL" id="FWEW01001418">
    <property type="protein sequence ID" value="SLM37098.1"/>
    <property type="molecule type" value="Genomic_DNA"/>
</dbReference>
<dbReference type="GO" id="GO:0005634">
    <property type="term" value="C:nucleus"/>
    <property type="evidence" value="ECO:0007669"/>
    <property type="project" value="UniProtKB-SubCell"/>
</dbReference>
<evidence type="ECO:0000256" key="1">
    <source>
        <dbReference type="ARBA" id="ARBA00020833"/>
    </source>
</evidence>
<dbReference type="InterPro" id="IPR036390">
    <property type="entry name" value="WH_DNA-bd_sf"/>
</dbReference>
<reference evidence="10" key="1">
    <citation type="submission" date="2017-03" db="EMBL/GenBank/DDBJ databases">
        <authorList>
            <person name="Sharma R."/>
            <person name="Thines M."/>
        </authorList>
    </citation>
    <scope>NUCLEOTIDE SEQUENCE [LARGE SCALE GENOMIC DNA]</scope>
</reference>
<dbReference type="GO" id="GO:0030527">
    <property type="term" value="F:structural constituent of chromatin"/>
    <property type="evidence" value="ECO:0007669"/>
    <property type="project" value="InterPro"/>
</dbReference>
<dbReference type="GO" id="GO:0003677">
    <property type="term" value="F:DNA binding"/>
    <property type="evidence" value="ECO:0007669"/>
    <property type="project" value="UniProtKB-KW"/>
</dbReference>
<evidence type="ECO:0000256" key="2">
    <source>
        <dbReference type="ARBA" id="ARBA00022454"/>
    </source>
</evidence>
<feature type="region of interest" description="Disordered" evidence="7">
    <location>
        <begin position="74"/>
        <end position="225"/>
    </location>
</feature>
<dbReference type="InterPro" id="IPR005818">
    <property type="entry name" value="Histone_H1/H5_H15"/>
</dbReference>
<comment type="similarity">
    <text evidence="6">Belongs to the histone H1/H5 family.</text>
</comment>
<dbReference type="InterPro" id="IPR005819">
    <property type="entry name" value="H1/H5"/>
</dbReference>